<dbReference type="EMBL" id="QBIY01011651">
    <property type="protein sequence ID" value="RXN30172.1"/>
    <property type="molecule type" value="Genomic_DNA"/>
</dbReference>
<sequence length="169" mass="18950">MEEESVGQWSAPEIAYLLTLWGEESVQDKIKGSYRNKSVFEDISAAMAEKGYRRSWLQCQRKVKALKSKYKEVKDHNSKSGNGRITFQFYDQMDRILGDKPSVTPTNVLDSSREEESQDREDTDISTDDPQVPYDSPETSISDSALSSDNRPTSSIREATGAPAADLLS</sequence>
<feature type="region of interest" description="Disordered" evidence="1">
    <location>
        <begin position="98"/>
        <end position="169"/>
    </location>
</feature>
<feature type="compositionally biased region" description="Acidic residues" evidence="1">
    <location>
        <begin position="116"/>
        <end position="127"/>
    </location>
</feature>
<protein>
    <submittedName>
        <fullName evidence="4">Zinc finger and SCAN domain-containing 29-like protein</fullName>
    </submittedName>
</protein>
<dbReference type="STRING" id="84645.A0A498ND08"/>
<dbReference type="EMBL" id="QBIY01013432">
    <property type="protein sequence ID" value="RXN04614.1"/>
    <property type="molecule type" value="Genomic_DNA"/>
</dbReference>
<dbReference type="PANTHER" id="PTHR47595">
    <property type="entry name" value="HEAT SHOCK 70 KDA PROTEIN 14"/>
    <property type="match status" value="1"/>
</dbReference>
<evidence type="ECO:0000313" key="3">
    <source>
        <dbReference type="EMBL" id="RXN04614.1"/>
    </source>
</evidence>
<feature type="compositionally biased region" description="Polar residues" evidence="1">
    <location>
        <begin position="137"/>
        <end position="157"/>
    </location>
</feature>
<dbReference type="Proteomes" id="UP000290572">
    <property type="component" value="Unassembled WGS sequence"/>
</dbReference>
<keyword evidence="5" id="KW-1185">Reference proteome</keyword>
<feature type="domain" description="Myb/SANT-like DNA-binding" evidence="2">
    <location>
        <begin position="8"/>
        <end position="96"/>
    </location>
</feature>
<dbReference type="AlphaFoldDB" id="A0A498ND08"/>
<dbReference type="FunFam" id="1.10.10.60:FF:000032">
    <property type="entry name" value="Zinc finger and SCAN domain-containing 20"/>
    <property type="match status" value="1"/>
</dbReference>
<dbReference type="Gene3D" id="1.10.10.60">
    <property type="entry name" value="Homeodomain-like"/>
    <property type="match status" value="1"/>
</dbReference>
<evidence type="ECO:0000313" key="4">
    <source>
        <dbReference type="EMBL" id="RXN30172.1"/>
    </source>
</evidence>
<organism evidence="4 5">
    <name type="scientific">Labeo rohita</name>
    <name type="common">Indian major carp</name>
    <name type="synonym">Cyprinus rohita</name>
    <dbReference type="NCBI Taxonomy" id="84645"/>
    <lineage>
        <taxon>Eukaryota</taxon>
        <taxon>Metazoa</taxon>
        <taxon>Chordata</taxon>
        <taxon>Craniata</taxon>
        <taxon>Vertebrata</taxon>
        <taxon>Euteleostomi</taxon>
        <taxon>Actinopterygii</taxon>
        <taxon>Neopterygii</taxon>
        <taxon>Teleostei</taxon>
        <taxon>Ostariophysi</taxon>
        <taxon>Cypriniformes</taxon>
        <taxon>Cyprinidae</taxon>
        <taxon>Labeoninae</taxon>
        <taxon>Labeonini</taxon>
        <taxon>Labeo</taxon>
    </lineage>
</organism>
<comment type="caution">
    <text evidence="4">The sequence shown here is derived from an EMBL/GenBank/DDBJ whole genome shotgun (WGS) entry which is preliminary data.</text>
</comment>
<dbReference type="PANTHER" id="PTHR47595:SF1">
    <property type="entry name" value="MYB_SANT-LIKE DNA-BINDING DOMAIN-CONTAINING PROTEIN"/>
    <property type="match status" value="1"/>
</dbReference>
<proteinExistence type="predicted"/>
<name>A0A498ND08_LABRO</name>
<dbReference type="Pfam" id="PF13837">
    <property type="entry name" value="Myb_DNA-bind_4"/>
    <property type="match status" value="1"/>
</dbReference>
<gene>
    <name evidence="4" type="ORF">ROHU_017908</name>
    <name evidence="3" type="ORF">ROHU_033968</name>
</gene>
<evidence type="ECO:0000256" key="1">
    <source>
        <dbReference type="SAM" id="MobiDB-lite"/>
    </source>
</evidence>
<dbReference type="InterPro" id="IPR044822">
    <property type="entry name" value="Myb_DNA-bind_4"/>
</dbReference>
<evidence type="ECO:0000259" key="2">
    <source>
        <dbReference type="Pfam" id="PF13837"/>
    </source>
</evidence>
<reference evidence="4 5" key="1">
    <citation type="submission" date="2018-03" db="EMBL/GenBank/DDBJ databases">
        <title>Draft genome sequence of Rohu Carp (Labeo rohita).</title>
        <authorList>
            <person name="Das P."/>
            <person name="Kushwaha B."/>
            <person name="Joshi C.G."/>
            <person name="Kumar D."/>
            <person name="Nagpure N.S."/>
            <person name="Sahoo L."/>
            <person name="Das S.P."/>
            <person name="Bit A."/>
            <person name="Patnaik S."/>
            <person name="Meher P.K."/>
            <person name="Jayasankar P."/>
            <person name="Koringa P.G."/>
            <person name="Patel N.V."/>
            <person name="Hinsu A.T."/>
            <person name="Kumar R."/>
            <person name="Pandey M."/>
            <person name="Agarwal S."/>
            <person name="Srivastava S."/>
            <person name="Singh M."/>
            <person name="Iquebal M.A."/>
            <person name="Jaiswal S."/>
            <person name="Angadi U.B."/>
            <person name="Kumar N."/>
            <person name="Raza M."/>
            <person name="Shah T.M."/>
            <person name="Rai A."/>
            <person name="Jena J.K."/>
        </authorList>
    </citation>
    <scope>NUCLEOTIDE SEQUENCE [LARGE SCALE GENOMIC DNA]</scope>
    <source>
        <strain evidence="4">DASCIFA01</strain>
        <tissue evidence="4">Testis</tissue>
    </source>
</reference>
<evidence type="ECO:0000313" key="5">
    <source>
        <dbReference type="Proteomes" id="UP000290572"/>
    </source>
</evidence>
<accession>A0A498ND08</accession>